<evidence type="ECO:0000313" key="2">
    <source>
        <dbReference type="EMBL" id="SJL04903.1"/>
    </source>
</evidence>
<evidence type="ECO:0000313" key="3">
    <source>
        <dbReference type="Proteomes" id="UP000219338"/>
    </source>
</evidence>
<proteinExistence type="predicted"/>
<name>A0A284R882_ARMOS</name>
<accession>A0A284R882</accession>
<dbReference type="Proteomes" id="UP000219338">
    <property type="component" value="Unassembled WGS sequence"/>
</dbReference>
<organism evidence="2 3">
    <name type="scientific">Armillaria ostoyae</name>
    <name type="common">Armillaria root rot fungus</name>
    <dbReference type="NCBI Taxonomy" id="47428"/>
    <lineage>
        <taxon>Eukaryota</taxon>
        <taxon>Fungi</taxon>
        <taxon>Dikarya</taxon>
        <taxon>Basidiomycota</taxon>
        <taxon>Agaricomycotina</taxon>
        <taxon>Agaricomycetes</taxon>
        <taxon>Agaricomycetidae</taxon>
        <taxon>Agaricales</taxon>
        <taxon>Marasmiineae</taxon>
        <taxon>Physalacriaceae</taxon>
        <taxon>Armillaria</taxon>
    </lineage>
</organism>
<feature type="region of interest" description="Disordered" evidence="1">
    <location>
        <begin position="109"/>
        <end position="131"/>
    </location>
</feature>
<dbReference type="EMBL" id="FUEG01000005">
    <property type="protein sequence ID" value="SJL04903.1"/>
    <property type="molecule type" value="Genomic_DNA"/>
</dbReference>
<dbReference type="AlphaFoldDB" id="A0A284R882"/>
<gene>
    <name evidence="2" type="ORF">ARMOST_08274</name>
</gene>
<evidence type="ECO:0000256" key="1">
    <source>
        <dbReference type="SAM" id="MobiDB-lite"/>
    </source>
</evidence>
<keyword evidence="3" id="KW-1185">Reference proteome</keyword>
<sequence length="161" mass="17980">MVLEVLVVVDTTGELARSCWLFGRRCPTPRPAQTATNCRTPTLPLLSSIPCCSLRFPVYPSLENPPRLSKRNMKLLSATELRNAFHAARAALMCRLNIITAAMRRSVHHGHTESSSAADSPPPSTPDTFSWEERQRLFSVRSAADLNIEEMPEFSEFHSDV</sequence>
<reference evidence="3" key="1">
    <citation type="journal article" date="2017" name="Nat. Ecol. Evol.">
        <title>Genome expansion and lineage-specific genetic innovations in the forest pathogenic fungi Armillaria.</title>
        <authorList>
            <person name="Sipos G."/>
            <person name="Prasanna A.N."/>
            <person name="Walter M.C."/>
            <person name="O'Connor E."/>
            <person name="Balint B."/>
            <person name="Krizsan K."/>
            <person name="Kiss B."/>
            <person name="Hess J."/>
            <person name="Varga T."/>
            <person name="Slot J."/>
            <person name="Riley R."/>
            <person name="Boka B."/>
            <person name="Rigling D."/>
            <person name="Barry K."/>
            <person name="Lee J."/>
            <person name="Mihaltcheva S."/>
            <person name="LaButti K."/>
            <person name="Lipzen A."/>
            <person name="Waldron R."/>
            <person name="Moloney N.M."/>
            <person name="Sperisen C."/>
            <person name="Kredics L."/>
            <person name="Vagvoelgyi C."/>
            <person name="Patrignani A."/>
            <person name="Fitzpatrick D."/>
            <person name="Nagy I."/>
            <person name="Doyle S."/>
            <person name="Anderson J.B."/>
            <person name="Grigoriev I.V."/>
            <person name="Gueldener U."/>
            <person name="Muensterkoetter M."/>
            <person name="Nagy L.G."/>
        </authorList>
    </citation>
    <scope>NUCLEOTIDE SEQUENCE [LARGE SCALE GENOMIC DNA]</scope>
    <source>
        <strain evidence="3">C18/9</strain>
    </source>
</reference>
<protein>
    <submittedName>
        <fullName evidence="2">Uncharacterized protein</fullName>
    </submittedName>
</protein>